<accession>A0A974SN32</accession>
<keyword evidence="1" id="KW-0808">Transferase</keyword>
<evidence type="ECO:0000313" key="5">
    <source>
        <dbReference type="Proteomes" id="UP000663444"/>
    </source>
</evidence>
<reference evidence="4" key="1">
    <citation type="submission" date="2020-11" db="EMBL/GenBank/DDBJ databases">
        <title>Azospira restricta DSM 18626 genome sequence.</title>
        <authorList>
            <person name="Moe W.M."/>
        </authorList>
    </citation>
    <scope>NUCLEOTIDE SEQUENCE</scope>
    <source>
        <strain evidence="4">DSM 18626</strain>
    </source>
</reference>
<dbReference type="KEGG" id="ares:IWH25_17955"/>
<dbReference type="SUPFAM" id="SSF53756">
    <property type="entry name" value="UDP-Glycosyltransferase/glycogen phosphorylase"/>
    <property type="match status" value="1"/>
</dbReference>
<dbReference type="Proteomes" id="UP000663444">
    <property type="component" value="Chromosome"/>
</dbReference>
<proteinExistence type="predicted"/>
<dbReference type="EMBL" id="CP064781">
    <property type="protein sequence ID" value="QRJ63596.1"/>
    <property type="molecule type" value="Genomic_DNA"/>
</dbReference>
<dbReference type="InterPro" id="IPR028098">
    <property type="entry name" value="Glyco_trans_4-like_N"/>
</dbReference>
<dbReference type="PANTHER" id="PTHR46401">
    <property type="entry name" value="GLYCOSYLTRANSFERASE WBBK-RELATED"/>
    <property type="match status" value="1"/>
</dbReference>
<evidence type="ECO:0000313" key="4">
    <source>
        <dbReference type="EMBL" id="QRJ63596.1"/>
    </source>
</evidence>
<dbReference type="GO" id="GO:0009103">
    <property type="term" value="P:lipopolysaccharide biosynthetic process"/>
    <property type="evidence" value="ECO:0007669"/>
    <property type="project" value="TreeGrafter"/>
</dbReference>
<dbReference type="GO" id="GO:0016757">
    <property type="term" value="F:glycosyltransferase activity"/>
    <property type="evidence" value="ECO:0007669"/>
    <property type="project" value="InterPro"/>
</dbReference>
<keyword evidence="5" id="KW-1185">Reference proteome</keyword>
<dbReference type="CDD" id="cd03809">
    <property type="entry name" value="GT4_MtfB-like"/>
    <property type="match status" value="1"/>
</dbReference>
<name>A0A974SN32_9RHOO</name>
<dbReference type="Pfam" id="PF00534">
    <property type="entry name" value="Glycos_transf_1"/>
    <property type="match status" value="1"/>
</dbReference>
<evidence type="ECO:0000256" key="1">
    <source>
        <dbReference type="ARBA" id="ARBA00022679"/>
    </source>
</evidence>
<feature type="domain" description="Glycosyltransferase subfamily 4-like N-terminal" evidence="3">
    <location>
        <begin position="78"/>
        <end position="148"/>
    </location>
</feature>
<dbReference type="AlphaFoldDB" id="A0A974SN32"/>
<evidence type="ECO:0000259" key="3">
    <source>
        <dbReference type="Pfam" id="PF13439"/>
    </source>
</evidence>
<dbReference type="PANTHER" id="PTHR46401:SF2">
    <property type="entry name" value="GLYCOSYLTRANSFERASE WBBK-RELATED"/>
    <property type="match status" value="1"/>
</dbReference>
<dbReference type="InterPro" id="IPR001296">
    <property type="entry name" value="Glyco_trans_1"/>
</dbReference>
<gene>
    <name evidence="4" type="ORF">IWH25_17955</name>
</gene>
<evidence type="ECO:0000259" key="2">
    <source>
        <dbReference type="Pfam" id="PF00534"/>
    </source>
</evidence>
<dbReference type="RefSeq" id="WP_203387126.1">
    <property type="nucleotide sequence ID" value="NZ_CP064781.1"/>
</dbReference>
<sequence>MRTAGHSAGEAILYDPRWSGQHGIGRFAHEIISRLPGARPLAINARRLSPIDPLAITAGLIGKRQCAYFSPGFNPPIAASIPFAFTIHDLIHLRFPGESSLLRRLYYRTVVKPGARRASCIFTVSEHAKADILDWVDLDEHKVVVVPNAPSDLFSPNGPRHESGSPYFLHVGRRARHKNIPRLVAAFSRVKMRDARLFFTGHPDPETEALIAMHKIGNRAGFTGPIDDSTLASLYRGALALVFPSLYEGFGLPVLEAMACGTPVITSTHPALMETAGSGNALFVPPESEEALTQAMDRMTEAAEGRAELRTRGIIRAGAFSWQDSATVVARELTQALQACQ</sequence>
<protein>
    <submittedName>
        <fullName evidence="4">Glycosyltransferase family 4 protein</fullName>
    </submittedName>
</protein>
<organism evidence="4 5">
    <name type="scientific">Azospira restricta</name>
    <dbReference type="NCBI Taxonomy" id="404405"/>
    <lineage>
        <taxon>Bacteria</taxon>
        <taxon>Pseudomonadati</taxon>
        <taxon>Pseudomonadota</taxon>
        <taxon>Betaproteobacteria</taxon>
        <taxon>Rhodocyclales</taxon>
        <taxon>Rhodocyclaceae</taxon>
        <taxon>Azospira</taxon>
    </lineage>
</organism>
<dbReference type="Gene3D" id="3.40.50.2000">
    <property type="entry name" value="Glycogen Phosphorylase B"/>
    <property type="match status" value="2"/>
</dbReference>
<dbReference type="Pfam" id="PF13439">
    <property type="entry name" value="Glyco_transf_4"/>
    <property type="match status" value="1"/>
</dbReference>
<feature type="domain" description="Glycosyl transferase family 1" evidence="2">
    <location>
        <begin position="160"/>
        <end position="313"/>
    </location>
</feature>